<feature type="coiled-coil region" evidence="1">
    <location>
        <begin position="457"/>
        <end position="575"/>
    </location>
</feature>
<dbReference type="EMBL" id="JBAMMX010000028">
    <property type="protein sequence ID" value="KAK6912094.1"/>
    <property type="molecule type" value="Genomic_DNA"/>
</dbReference>
<proteinExistence type="predicted"/>
<dbReference type="PANTHER" id="PTHR43941:SF5">
    <property type="entry name" value="ELKS_RAB6-INTERACTING_CAST FAMILY PROTEIN"/>
    <property type="match status" value="1"/>
</dbReference>
<dbReference type="SUPFAM" id="SSF57997">
    <property type="entry name" value="Tropomyosin"/>
    <property type="match status" value="1"/>
</dbReference>
<evidence type="ECO:0000256" key="2">
    <source>
        <dbReference type="SAM" id="MobiDB-lite"/>
    </source>
</evidence>
<feature type="compositionally biased region" description="Basic residues" evidence="2">
    <location>
        <begin position="686"/>
        <end position="695"/>
    </location>
</feature>
<keyword evidence="1" id="KW-0175">Coiled coil</keyword>
<feature type="compositionally biased region" description="Basic and acidic residues" evidence="2">
    <location>
        <begin position="654"/>
        <end position="663"/>
    </location>
</feature>
<dbReference type="GO" id="GO:0003682">
    <property type="term" value="F:chromatin binding"/>
    <property type="evidence" value="ECO:0007669"/>
    <property type="project" value="TreeGrafter"/>
</dbReference>
<feature type="coiled-coil region" evidence="1">
    <location>
        <begin position="105"/>
        <end position="431"/>
    </location>
</feature>
<organism evidence="3 4">
    <name type="scientific">Dillenia turbinata</name>
    <dbReference type="NCBI Taxonomy" id="194707"/>
    <lineage>
        <taxon>Eukaryota</taxon>
        <taxon>Viridiplantae</taxon>
        <taxon>Streptophyta</taxon>
        <taxon>Embryophyta</taxon>
        <taxon>Tracheophyta</taxon>
        <taxon>Spermatophyta</taxon>
        <taxon>Magnoliopsida</taxon>
        <taxon>eudicotyledons</taxon>
        <taxon>Gunneridae</taxon>
        <taxon>Pentapetalae</taxon>
        <taxon>Dilleniales</taxon>
        <taxon>Dilleniaceae</taxon>
        <taxon>Dillenia</taxon>
    </lineage>
</organism>
<feature type="region of interest" description="Disordered" evidence="2">
    <location>
        <begin position="648"/>
        <end position="695"/>
    </location>
</feature>
<feature type="coiled-coil region" evidence="1">
    <location>
        <begin position="604"/>
        <end position="638"/>
    </location>
</feature>
<dbReference type="PANTHER" id="PTHR43941">
    <property type="entry name" value="STRUCTURAL MAINTENANCE OF CHROMOSOMES PROTEIN 2"/>
    <property type="match status" value="1"/>
</dbReference>
<evidence type="ECO:0008006" key="5">
    <source>
        <dbReference type="Google" id="ProtNLM"/>
    </source>
</evidence>
<gene>
    <name evidence="3" type="ORF">RJ641_024187</name>
</gene>
<evidence type="ECO:0000313" key="4">
    <source>
        <dbReference type="Proteomes" id="UP001370490"/>
    </source>
</evidence>
<sequence>MASMRHENIKDLDSNKRRAILLVGISVLPLLRFRAKAADEFVAYDRNTKISDVVLVEVSLVCQKQEAQPDPILSLLNGIGVFSSGVIGALYALARKERTATEAALETVKSKLKDKEAAIVSQEKNFERKLLNEQEERTVFLRKAKEEQQALLDKLNSANSTITGLGYELQREKKSAEELQLKMEGIQTDLKRAGENKKVIEEHLKEKLDTIEVLQERINLLSLEIMDRENTIQNLKSSLNEKDSEFNKLTSTFKQTKDELAEATSAILGLKEELLISQEELQIRNSRVDNLKAQVGSLIVERDDANRRTESIQNEYNDLKLSSDEKAALDAKLLGERESEINQLKERLEVAQNQVKATEAVNVGLIQERDDLKKSLNLESNNLKNLKEELLITQESLGKSRNEASDLSTQLNESTKLLKELEIGLSKARAEHSEVTKSLQKNLEEARQGSEALAGELTAVQSILKKAQDELQIVSNELAAVVDNRENLKTQLLDVCKKAENAVTDLKEEKKVVAALNKELQALEKMMDKDKEARRSLETELEEAKKSLDEMNRDALILSRDIEMAKARISTLEDEKDVIYRTLVEQKNLSQVAQENMEDAHNLVMRLGQERETLDKRVKRLEEELAAAKGEILRLRSRIYSSKTIVNDQHQHKREVSQIDSSERVVNNQHQLKDEAETTPAVPGKRVNRRRRAGP</sequence>
<protein>
    <recommendedName>
        <fullName evidence="5">MAR-binding filament-like protein 1-1</fullName>
    </recommendedName>
</protein>
<dbReference type="Proteomes" id="UP001370490">
    <property type="component" value="Unassembled WGS sequence"/>
</dbReference>
<dbReference type="GO" id="GO:0007076">
    <property type="term" value="P:mitotic chromosome condensation"/>
    <property type="evidence" value="ECO:0007669"/>
    <property type="project" value="TreeGrafter"/>
</dbReference>
<dbReference type="GO" id="GO:0000796">
    <property type="term" value="C:condensin complex"/>
    <property type="evidence" value="ECO:0007669"/>
    <property type="project" value="TreeGrafter"/>
</dbReference>
<evidence type="ECO:0000256" key="1">
    <source>
        <dbReference type="SAM" id="Coils"/>
    </source>
</evidence>
<keyword evidence="4" id="KW-1185">Reference proteome</keyword>
<reference evidence="3 4" key="1">
    <citation type="submission" date="2023-12" db="EMBL/GenBank/DDBJ databases">
        <title>A high-quality genome assembly for Dillenia turbinata (Dilleniales).</title>
        <authorList>
            <person name="Chanderbali A."/>
        </authorList>
    </citation>
    <scope>NUCLEOTIDE SEQUENCE [LARGE SCALE GENOMIC DNA]</scope>
    <source>
        <strain evidence="3">LSX21</strain>
        <tissue evidence="3">Leaf</tissue>
    </source>
</reference>
<dbReference type="GO" id="GO:0000785">
    <property type="term" value="C:chromatin"/>
    <property type="evidence" value="ECO:0007669"/>
    <property type="project" value="TreeGrafter"/>
</dbReference>
<accession>A0AAN8UG05</accession>
<dbReference type="GO" id="GO:0000793">
    <property type="term" value="C:condensed chromosome"/>
    <property type="evidence" value="ECO:0007669"/>
    <property type="project" value="TreeGrafter"/>
</dbReference>
<dbReference type="AlphaFoldDB" id="A0AAN8UG05"/>
<name>A0AAN8UG05_9MAGN</name>
<evidence type="ECO:0000313" key="3">
    <source>
        <dbReference type="EMBL" id="KAK6912094.1"/>
    </source>
</evidence>
<comment type="caution">
    <text evidence="3">The sequence shown here is derived from an EMBL/GenBank/DDBJ whole genome shotgun (WGS) entry which is preliminary data.</text>
</comment>